<reference evidence="2 3" key="1">
    <citation type="submission" date="2021-03" db="EMBL/GenBank/DDBJ databases">
        <title>Antimicrobial resistance genes in bacteria isolated from Japanese honey, and their potential for conferring macrolide and lincosamide resistance in the American foulbrood pathogen Paenibacillus larvae.</title>
        <authorList>
            <person name="Okamoto M."/>
            <person name="Kumagai M."/>
            <person name="Kanamori H."/>
            <person name="Takamatsu D."/>
        </authorList>
    </citation>
    <scope>NUCLEOTIDE SEQUENCE [LARGE SCALE GENOMIC DNA]</scope>
    <source>
        <strain evidence="2 3">J34TS1</strain>
    </source>
</reference>
<feature type="transmembrane region" description="Helical" evidence="1">
    <location>
        <begin position="21"/>
        <end position="40"/>
    </location>
</feature>
<dbReference type="RefSeq" id="WP_212980442.1">
    <property type="nucleotide sequence ID" value="NZ_AP025343.1"/>
</dbReference>
<organism evidence="2 3">
    <name type="scientific">Paenibacillus azoreducens</name>
    <dbReference type="NCBI Taxonomy" id="116718"/>
    <lineage>
        <taxon>Bacteria</taxon>
        <taxon>Bacillati</taxon>
        <taxon>Bacillota</taxon>
        <taxon>Bacilli</taxon>
        <taxon>Bacillales</taxon>
        <taxon>Paenibacillaceae</taxon>
        <taxon>Paenibacillus</taxon>
    </lineage>
</organism>
<keyword evidence="1" id="KW-1133">Transmembrane helix</keyword>
<dbReference type="AlphaFoldDB" id="A0A919YKW7"/>
<evidence type="ECO:0000313" key="2">
    <source>
        <dbReference type="EMBL" id="GIO50152.1"/>
    </source>
</evidence>
<dbReference type="Proteomes" id="UP000682811">
    <property type="component" value="Unassembled WGS sequence"/>
</dbReference>
<proteinExistence type="predicted"/>
<accession>A0A919YKW7</accession>
<feature type="transmembrane region" description="Helical" evidence="1">
    <location>
        <begin position="138"/>
        <end position="156"/>
    </location>
</feature>
<protein>
    <submittedName>
        <fullName evidence="2">Uncharacterized protein</fullName>
    </submittedName>
</protein>
<feature type="transmembrane region" description="Helical" evidence="1">
    <location>
        <begin position="89"/>
        <end position="107"/>
    </location>
</feature>
<keyword evidence="1" id="KW-0812">Transmembrane</keyword>
<gene>
    <name evidence="2" type="ORF">J34TS1_49170</name>
</gene>
<evidence type="ECO:0000313" key="3">
    <source>
        <dbReference type="Proteomes" id="UP000682811"/>
    </source>
</evidence>
<evidence type="ECO:0000256" key="1">
    <source>
        <dbReference type="SAM" id="Phobius"/>
    </source>
</evidence>
<feature type="transmembrane region" description="Helical" evidence="1">
    <location>
        <begin position="113"/>
        <end position="131"/>
    </location>
</feature>
<keyword evidence="1" id="KW-0472">Membrane</keyword>
<keyword evidence="3" id="KW-1185">Reference proteome</keyword>
<sequence length="157" mass="17507">MRKPESSFIHARLKSGKYTMNKLASAGLTLLMLMLLSRMLPMAETPWRSEGTDVAISPEIWVYSYAMLISIATDAILAVMPPINRLKQATMYAAAGYVTFYCLFIRTPEFDGYPELAAVAGVCTVLVFFTGKRLFSEQSLLTPVFALLVPLICMFFL</sequence>
<feature type="transmembrane region" description="Helical" evidence="1">
    <location>
        <begin position="60"/>
        <end position="80"/>
    </location>
</feature>
<dbReference type="EMBL" id="BORT01000028">
    <property type="protein sequence ID" value="GIO50152.1"/>
    <property type="molecule type" value="Genomic_DNA"/>
</dbReference>
<comment type="caution">
    <text evidence="2">The sequence shown here is derived from an EMBL/GenBank/DDBJ whole genome shotgun (WGS) entry which is preliminary data.</text>
</comment>
<name>A0A919YKW7_9BACL</name>